<reference evidence="3 4" key="1">
    <citation type="submission" date="2019-09" db="EMBL/GenBank/DDBJ databases">
        <title>Non-baumannii Acinetobacter spp. carrying blaNDM-1 isolated in China.</title>
        <authorList>
            <person name="Cui C."/>
            <person name="Chen C."/>
            <person name="Sun J."/>
            <person name="Liu Y."/>
        </authorList>
    </citation>
    <scope>NUCLEOTIDE SEQUENCE [LARGE SCALE GENOMIC DNA]</scope>
    <source>
        <strain evidence="3 4">HZE23-1</strain>
    </source>
</reference>
<evidence type="ECO:0000256" key="2">
    <source>
        <dbReference type="SAM" id="SignalP"/>
    </source>
</evidence>
<gene>
    <name evidence="3" type="ORF">FSC10_13370</name>
</gene>
<dbReference type="AlphaFoldDB" id="A0AAE6WXL1"/>
<name>A0AAE6WXL1_9GAMM</name>
<keyword evidence="2" id="KW-0732">Signal</keyword>
<evidence type="ECO:0000256" key="1">
    <source>
        <dbReference type="SAM" id="MobiDB-lite"/>
    </source>
</evidence>
<feature type="chain" id="PRO_5042234467" evidence="2">
    <location>
        <begin position="32"/>
        <end position="168"/>
    </location>
</feature>
<organism evidence="3 4">
    <name type="scientific">Acinetobacter schindleri</name>
    <dbReference type="NCBI Taxonomy" id="108981"/>
    <lineage>
        <taxon>Bacteria</taxon>
        <taxon>Pseudomonadati</taxon>
        <taxon>Pseudomonadota</taxon>
        <taxon>Gammaproteobacteria</taxon>
        <taxon>Moraxellales</taxon>
        <taxon>Moraxellaceae</taxon>
        <taxon>Acinetobacter</taxon>
    </lineage>
</organism>
<dbReference type="RefSeq" id="WP_163172294.1">
    <property type="nucleotide sequence ID" value="NZ_CP044463.1"/>
</dbReference>
<proteinExistence type="predicted"/>
<dbReference type="EMBL" id="CP044463">
    <property type="protein sequence ID" value="QIC68287.1"/>
    <property type="molecule type" value="Genomic_DNA"/>
</dbReference>
<feature type="signal peptide" evidence="2">
    <location>
        <begin position="1"/>
        <end position="31"/>
    </location>
</feature>
<feature type="region of interest" description="Disordered" evidence="1">
    <location>
        <begin position="124"/>
        <end position="168"/>
    </location>
</feature>
<protein>
    <submittedName>
        <fullName evidence="3">Uncharacterized protein</fullName>
    </submittedName>
</protein>
<evidence type="ECO:0000313" key="3">
    <source>
        <dbReference type="EMBL" id="QIC68287.1"/>
    </source>
</evidence>
<dbReference type="Proteomes" id="UP000503505">
    <property type="component" value="Chromosome"/>
</dbReference>
<dbReference type="Gene3D" id="1.10.287.700">
    <property type="entry name" value="Helix hairpin bin"/>
    <property type="match status" value="1"/>
</dbReference>
<evidence type="ECO:0000313" key="4">
    <source>
        <dbReference type="Proteomes" id="UP000503505"/>
    </source>
</evidence>
<feature type="compositionally biased region" description="Low complexity" evidence="1">
    <location>
        <begin position="128"/>
        <end position="157"/>
    </location>
</feature>
<sequence length="168" mass="18030">MTLKKTTMKKTKILSTALLMCAPIFIQTVQASETQQDAKPIVPYGDNPNLLHVFAYKTQQGVINTAEKVGAAAEKGIAKIKPGVDRAWDNTKSTAATTIEKVDQGATQVAQQTGQKIQQTKDVWRGNQQQQVPIEQQPLSQSSTATQSITPQSPSSSGGATSYAVDDL</sequence>
<accession>A0AAE6WXL1</accession>